<accession>A0ABY3YYN0</accession>
<dbReference type="Pfam" id="PF07690">
    <property type="entry name" value="MFS_1"/>
    <property type="match status" value="1"/>
</dbReference>
<dbReference type="InterPro" id="IPR011701">
    <property type="entry name" value="MFS"/>
</dbReference>
<dbReference type="CDD" id="cd06173">
    <property type="entry name" value="MFS_MefA_like"/>
    <property type="match status" value="1"/>
</dbReference>
<feature type="transmembrane region" description="Helical" evidence="7">
    <location>
        <begin position="368"/>
        <end position="394"/>
    </location>
</feature>
<evidence type="ECO:0000256" key="5">
    <source>
        <dbReference type="ARBA" id="ARBA00023136"/>
    </source>
</evidence>
<dbReference type="EMBL" id="CP094298">
    <property type="protein sequence ID" value="UNZ02942.1"/>
    <property type="molecule type" value="Genomic_DNA"/>
</dbReference>
<feature type="transmembrane region" description="Helical" evidence="7">
    <location>
        <begin position="133"/>
        <end position="152"/>
    </location>
</feature>
<keyword evidence="9" id="KW-1185">Reference proteome</keyword>
<keyword evidence="2" id="KW-1003">Cell membrane</keyword>
<reference evidence="8 9" key="1">
    <citation type="submission" date="2022-03" db="EMBL/GenBank/DDBJ databases">
        <title>Complete genome of Streptomyces rimosus ssp. rimosus R7 (=ATCC 10970).</title>
        <authorList>
            <person name="Beganovic S."/>
            <person name="Ruckert C."/>
            <person name="Busche T."/>
            <person name="Kalinowski J."/>
            <person name="Wittmann C."/>
        </authorList>
    </citation>
    <scope>NUCLEOTIDE SEQUENCE [LARGE SCALE GENOMIC DNA]</scope>
    <source>
        <strain evidence="8 9">R7</strain>
    </source>
</reference>
<evidence type="ECO:0000256" key="7">
    <source>
        <dbReference type="SAM" id="Phobius"/>
    </source>
</evidence>
<feature type="compositionally biased region" description="Low complexity" evidence="6">
    <location>
        <begin position="1"/>
        <end position="13"/>
    </location>
</feature>
<feature type="transmembrane region" description="Helical" evidence="7">
    <location>
        <begin position="77"/>
        <end position="98"/>
    </location>
</feature>
<dbReference type="RefSeq" id="WP_003982603.1">
    <property type="nucleotide sequence ID" value="NZ_CP043497.1"/>
</dbReference>
<evidence type="ECO:0000256" key="2">
    <source>
        <dbReference type="ARBA" id="ARBA00022475"/>
    </source>
</evidence>
<keyword evidence="5 7" id="KW-0472">Membrane</keyword>
<evidence type="ECO:0000256" key="4">
    <source>
        <dbReference type="ARBA" id="ARBA00022989"/>
    </source>
</evidence>
<feature type="transmembrane region" description="Helical" evidence="7">
    <location>
        <begin position="338"/>
        <end position="356"/>
    </location>
</feature>
<dbReference type="Gene3D" id="1.20.1250.20">
    <property type="entry name" value="MFS general substrate transporter like domains"/>
    <property type="match status" value="1"/>
</dbReference>
<feature type="transmembrane region" description="Helical" evidence="7">
    <location>
        <begin position="315"/>
        <end position="332"/>
    </location>
</feature>
<dbReference type="PANTHER" id="PTHR23513:SF11">
    <property type="entry name" value="STAPHYLOFERRIN A TRANSPORTER"/>
    <property type="match status" value="1"/>
</dbReference>
<feature type="transmembrane region" description="Helical" evidence="7">
    <location>
        <begin position="47"/>
        <end position="71"/>
    </location>
</feature>
<feature type="transmembrane region" description="Helical" evidence="7">
    <location>
        <begin position="400"/>
        <end position="420"/>
    </location>
</feature>
<keyword evidence="3 7" id="KW-0812">Transmembrane</keyword>
<dbReference type="SUPFAM" id="SSF103473">
    <property type="entry name" value="MFS general substrate transporter"/>
    <property type="match status" value="1"/>
</dbReference>
<dbReference type="GeneID" id="66857964"/>
<evidence type="ECO:0000256" key="1">
    <source>
        <dbReference type="ARBA" id="ARBA00004651"/>
    </source>
</evidence>
<feature type="transmembrane region" description="Helical" evidence="7">
    <location>
        <begin position="200"/>
        <end position="220"/>
    </location>
</feature>
<evidence type="ECO:0000256" key="6">
    <source>
        <dbReference type="SAM" id="MobiDB-lite"/>
    </source>
</evidence>
<sequence>MPTPSGPAATGPTAPCPDPAAPPEPTAPAPAPGAGYRLVFAVPEFRSVFAAHLLSALGVVVCEIALSVLVYRLTGSPLLSALTFALGLLPYVIGGTLLSAIADRYPARRVLVVCDLLCAGCAAAMVVPGTPVAVLLALRCATAAIAPVFAGTRAATLGDVLGEGDLFVMGRSLIRIVNQSAQLVGFAAGGLLLATVTPGTVLAITAGTFLGSALLLRLGTRARPARQTARGALLGTSLSGTRRLLADRRIRALLLLTWLPPTFVVVPEALLIPYADLLGAGPAGAGLLMCAMPVGAITAETLVGTFLGPRARARLTFPLGVFCVLPSLGFAFRPSLGWAVVLLVLTGTGIAYNFGVDRWFVAAVPDELLGQAMTVMQAGRMTIMGLGMGAAGVAAEYTPLWVAMPAGGVVGVVCVLLVVAEVRRTRAGRPVLSGPAE</sequence>
<gene>
    <name evidence="8" type="ORF">SRIMR7_12370</name>
</gene>
<dbReference type="PANTHER" id="PTHR23513">
    <property type="entry name" value="INTEGRAL MEMBRANE EFFLUX PROTEIN-RELATED"/>
    <property type="match status" value="1"/>
</dbReference>
<keyword evidence="4 7" id="KW-1133">Transmembrane helix</keyword>
<feature type="transmembrane region" description="Helical" evidence="7">
    <location>
        <begin position="252"/>
        <end position="274"/>
    </location>
</feature>
<comment type="subcellular location">
    <subcellularLocation>
        <location evidence="1">Cell membrane</location>
        <topology evidence="1">Multi-pass membrane protein</topology>
    </subcellularLocation>
</comment>
<protein>
    <submittedName>
        <fullName evidence="8">Enterobactin exporter EntS</fullName>
    </submittedName>
</protein>
<name>A0ABY3YYN0_STRRM</name>
<evidence type="ECO:0000313" key="9">
    <source>
        <dbReference type="Proteomes" id="UP000829494"/>
    </source>
</evidence>
<feature type="transmembrane region" description="Helical" evidence="7">
    <location>
        <begin position="110"/>
        <end position="127"/>
    </location>
</feature>
<dbReference type="InterPro" id="IPR036259">
    <property type="entry name" value="MFS_trans_sf"/>
</dbReference>
<proteinExistence type="predicted"/>
<evidence type="ECO:0000256" key="3">
    <source>
        <dbReference type="ARBA" id="ARBA00022692"/>
    </source>
</evidence>
<evidence type="ECO:0000313" key="8">
    <source>
        <dbReference type="EMBL" id="UNZ02942.1"/>
    </source>
</evidence>
<dbReference type="Proteomes" id="UP000829494">
    <property type="component" value="Chromosome"/>
</dbReference>
<feature type="transmembrane region" description="Helical" evidence="7">
    <location>
        <begin position="286"/>
        <end position="308"/>
    </location>
</feature>
<feature type="region of interest" description="Disordered" evidence="6">
    <location>
        <begin position="1"/>
        <end position="29"/>
    </location>
</feature>
<organism evidence="8 9">
    <name type="scientific">Streptomyces rimosus subsp. rimosus</name>
    <dbReference type="NCBI Taxonomy" id="132474"/>
    <lineage>
        <taxon>Bacteria</taxon>
        <taxon>Bacillati</taxon>
        <taxon>Actinomycetota</taxon>
        <taxon>Actinomycetes</taxon>
        <taxon>Kitasatosporales</taxon>
        <taxon>Streptomycetaceae</taxon>
        <taxon>Streptomyces</taxon>
    </lineage>
</organism>
<feature type="compositionally biased region" description="Pro residues" evidence="6">
    <location>
        <begin position="14"/>
        <end position="29"/>
    </location>
</feature>